<evidence type="ECO:0000313" key="3">
    <source>
        <dbReference type="EMBL" id="CBG40107.1"/>
    </source>
</evidence>
<sequence>MIGDIFNIFDNEEQNKRLRRKMSPAYQSTLEILRDFYLASHDLCDFNNNIANNLLRILNSQEIPINAETTRALSEFYSSKGLLASFEIQKDFLKISTKITNPSDNAYVFFLTKWIKAQFRNQRKFTQETLHDILVHAKQSLHLEDEFLFRDILRAALKKSLNLHVRDSLFFKNLDIRIKKFDHEFAKINQELRSLKKLDPSKLLTLSDKKNIMMLLKNAHTKTLLQKSAEEAASSFEAFPLQLKLDFYELFLHNTTQKFRLKIGKFLSNKTPSIYQTCYAREYVMENLWDSFYPLSKQMLEYVLVSERFFAFTKAQEDSPISKDPKQKEQILKDFFATQDAKNHAQDSFQNLQSQIKENSKTIFNLQQQSLKKDQEIQELRQRQKDQKTLKGPKEGEGLQWEKESQSNEKALFAEKERLKDGINKLKQDNEDLDQKLKIYENRIQDLDAEFFMRKEKFYLLCGDFAKYLVSHYQKQHPA</sequence>
<organism evidence="3 4">
    <name type="scientific">Helicobacter mustelae (strain ATCC 43772 / CCUG 25715 / CIP 103759 / LMG 18044 / NCTC 12198 / R85-136P)</name>
    <name type="common">Campylobacter mustelae</name>
    <dbReference type="NCBI Taxonomy" id="679897"/>
    <lineage>
        <taxon>Bacteria</taxon>
        <taxon>Pseudomonadati</taxon>
        <taxon>Campylobacterota</taxon>
        <taxon>Epsilonproteobacteria</taxon>
        <taxon>Campylobacterales</taxon>
        <taxon>Helicobacteraceae</taxon>
        <taxon>Helicobacter</taxon>
    </lineage>
</organism>
<reference evidence="3 4" key="1">
    <citation type="journal article" date="2010" name="BMC Genomics">
        <title>Comparative genomics and proteomics of Helicobacter mustelae, an ulcerogenic and carcinogenic gastric pathogen.</title>
        <authorList>
            <person name="O'Toole P.W."/>
            <person name="Snelling W.J."/>
            <person name="Canchaya C."/>
            <person name="Forde B.M."/>
            <person name="Hardie K.R."/>
            <person name="Josenhans C."/>
            <person name="Graham R.L.J."/>
            <person name="McMullan G."/>
            <person name="Parkhill J."/>
            <person name="Belda E."/>
            <person name="Bentley S.D."/>
        </authorList>
    </citation>
    <scope>NUCLEOTIDE SEQUENCE [LARGE SCALE GENOMIC DNA]</scope>
    <source>
        <strain evidence="4">ATCC 43772 / LMG 18044 / NCTC 12198 / 12198</strain>
    </source>
</reference>
<accession>D3UHY4</accession>
<dbReference type="Proteomes" id="UP000001522">
    <property type="component" value="Chromosome"/>
</dbReference>
<keyword evidence="1" id="KW-0175">Coiled coil</keyword>
<evidence type="ECO:0000256" key="1">
    <source>
        <dbReference type="SAM" id="Coils"/>
    </source>
</evidence>
<name>D3UHY4_HELM1</name>
<proteinExistence type="predicted"/>
<dbReference type="STRING" id="679897.HMU08500"/>
<dbReference type="EMBL" id="FN555004">
    <property type="protein sequence ID" value="CBG40107.1"/>
    <property type="molecule type" value="Genomic_DNA"/>
</dbReference>
<evidence type="ECO:0000256" key="2">
    <source>
        <dbReference type="SAM" id="MobiDB-lite"/>
    </source>
</evidence>
<feature type="coiled-coil region" evidence="1">
    <location>
        <begin position="409"/>
        <end position="450"/>
    </location>
</feature>
<protein>
    <submittedName>
        <fullName evidence="3">Uncharacterized protein</fullName>
    </submittedName>
</protein>
<dbReference type="KEGG" id="hms:HMU08500"/>
<evidence type="ECO:0000313" key="4">
    <source>
        <dbReference type="Proteomes" id="UP000001522"/>
    </source>
</evidence>
<feature type="region of interest" description="Disordered" evidence="2">
    <location>
        <begin position="382"/>
        <end position="407"/>
    </location>
</feature>
<gene>
    <name evidence="3" type="ordered locus">HMU08500</name>
</gene>
<dbReference type="AlphaFoldDB" id="D3UHY4"/>
<dbReference type="HOGENOM" id="CLU_569580_0_0_7"/>
<keyword evidence="4" id="KW-1185">Reference proteome</keyword>